<dbReference type="SFLD" id="SFLDS00029">
    <property type="entry name" value="Radical_SAM"/>
    <property type="match status" value="1"/>
</dbReference>
<evidence type="ECO:0000313" key="17">
    <source>
        <dbReference type="EMBL" id="TWT55324.1"/>
    </source>
</evidence>
<evidence type="ECO:0000256" key="7">
    <source>
        <dbReference type="ARBA" id="ARBA00022679"/>
    </source>
</evidence>
<sequence length="362" mass="39945">MSLGLLNDLSRDELIAWVEQAGHASYRADQIRRWIFGKRVNDFDEMHDIPASLRSALKEHFQLLGAKVVRHQVSVDGTEKLLLEFDDKEQTECVLMRENDRNTICVSTQVGCAMGCVFCASGLLGVKRDLTTGEILSQILLLDRLLSADQRITNVVIMGMGEPLANLRNLTPALLTLNEKGGMGLGARRITVSTVGLPEKIAELAALNIPFNLAVSLHAPTNELRDQIVPVNKKIRLERILKAADDYFDKTGRRITYEYVLLAGINDADEHAAELGRLLKSRNAHVNLIPMNDVSSLDMTAPSAPRTDQFVNTLRSWNINATVRKRKGADIDAACGQLRLEELTQLDPAAESPKSPSSPSTT</sequence>
<dbReference type="GO" id="GO:0030488">
    <property type="term" value="P:tRNA methylation"/>
    <property type="evidence" value="ECO:0007669"/>
    <property type="project" value="UniProtKB-UniRule"/>
</dbReference>
<evidence type="ECO:0000256" key="13">
    <source>
        <dbReference type="ARBA" id="ARBA00023157"/>
    </source>
</evidence>
<dbReference type="InterPro" id="IPR007197">
    <property type="entry name" value="rSAM"/>
</dbReference>
<protein>
    <recommendedName>
        <fullName evidence="14">Probable dual-specificity RNA methyltransferase RlmN</fullName>
        <ecNumber evidence="14">2.1.1.192</ecNumber>
    </recommendedName>
    <alternativeName>
        <fullName evidence="14">23S rRNA (adenine(2503)-C(2))-methyltransferase</fullName>
    </alternativeName>
    <alternativeName>
        <fullName evidence="14">23S rRNA m2A2503 methyltransferase</fullName>
    </alternativeName>
    <alternativeName>
        <fullName evidence="14">Ribosomal RNA large subunit methyltransferase N</fullName>
    </alternativeName>
    <alternativeName>
        <fullName evidence="14">tRNA (adenine(37)-C(2))-methyltransferase</fullName>
    </alternativeName>
    <alternativeName>
        <fullName evidence="14">tRNA m2A37 methyltransferase</fullName>
    </alternativeName>
</protein>
<dbReference type="GO" id="GO:0051539">
    <property type="term" value="F:4 iron, 4 sulfur cluster binding"/>
    <property type="evidence" value="ECO:0007669"/>
    <property type="project" value="UniProtKB-UniRule"/>
</dbReference>
<evidence type="ECO:0000256" key="3">
    <source>
        <dbReference type="ARBA" id="ARBA00022485"/>
    </source>
</evidence>
<dbReference type="PROSITE" id="PS51918">
    <property type="entry name" value="RADICAL_SAM"/>
    <property type="match status" value="1"/>
</dbReference>
<evidence type="ECO:0000259" key="16">
    <source>
        <dbReference type="PROSITE" id="PS51918"/>
    </source>
</evidence>
<evidence type="ECO:0000256" key="15">
    <source>
        <dbReference type="SAM" id="MobiDB-lite"/>
    </source>
</evidence>
<feature type="binding site" evidence="14">
    <location>
        <position position="119"/>
    </location>
    <ligand>
        <name>[4Fe-4S] cluster</name>
        <dbReference type="ChEBI" id="CHEBI:49883"/>
        <note>4Fe-4S-S-AdoMet</note>
    </ligand>
</feature>
<dbReference type="GO" id="GO:0005737">
    <property type="term" value="C:cytoplasm"/>
    <property type="evidence" value="ECO:0007669"/>
    <property type="project" value="UniProtKB-SubCell"/>
</dbReference>
<comment type="function">
    <text evidence="14">Specifically methylates position 2 of adenine 2503 in 23S rRNA and position 2 of adenine 37 in tRNAs.</text>
</comment>
<dbReference type="RefSeq" id="WP_146510453.1">
    <property type="nucleotide sequence ID" value="NZ_SIHI01000005.1"/>
</dbReference>
<evidence type="ECO:0000256" key="6">
    <source>
        <dbReference type="ARBA" id="ARBA00022603"/>
    </source>
</evidence>
<dbReference type="InterPro" id="IPR048641">
    <property type="entry name" value="RlmN_N"/>
</dbReference>
<feature type="domain" description="Radical SAM core" evidence="16">
    <location>
        <begin position="98"/>
        <end position="330"/>
    </location>
</feature>
<keyword evidence="11 14" id="KW-0408">Iron</keyword>
<evidence type="ECO:0000256" key="2">
    <source>
        <dbReference type="ARBA" id="ARBA00007544"/>
    </source>
</evidence>
<keyword evidence="8 14" id="KW-0949">S-adenosyl-L-methionine</keyword>
<dbReference type="InterPro" id="IPR013785">
    <property type="entry name" value="Aldolase_TIM"/>
</dbReference>
<evidence type="ECO:0000256" key="9">
    <source>
        <dbReference type="ARBA" id="ARBA00022694"/>
    </source>
</evidence>
<dbReference type="Gene3D" id="1.10.150.530">
    <property type="match status" value="1"/>
</dbReference>
<dbReference type="Pfam" id="PF21016">
    <property type="entry name" value="RlmN_N"/>
    <property type="match status" value="1"/>
</dbReference>
<comment type="subcellular location">
    <subcellularLocation>
        <location evidence="1 14">Cytoplasm</location>
    </subcellularLocation>
</comment>
<reference evidence="17 18" key="1">
    <citation type="submission" date="2019-02" db="EMBL/GenBank/DDBJ databases">
        <title>Deep-cultivation of Planctomycetes and their phenomic and genomic characterization uncovers novel biology.</title>
        <authorList>
            <person name="Wiegand S."/>
            <person name="Jogler M."/>
            <person name="Boedeker C."/>
            <person name="Pinto D."/>
            <person name="Vollmers J."/>
            <person name="Rivas-Marin E."/>
            <person name="Kohn T."/>
            <person name="Peeters S.H."/>
            <person name="Heuer A."/>
            <person name="Rast P."/>
            <person name="Oberbeckmann S."/>
            <person name="Bunk B."/>
            <person name="Jeske O."/>
            <person name="Meyerdierks A."/>
            <person name="Storesund J.E."/>
            <person name="Kallscheuer N."/>
            <person name="Luecker S."/>
            <person name="Lage O.M."/>
            <person name="Pohl T."/>
            <person name="Merkel B.J."/>
            <person name="Hornburger P."/>
            <person name="Mueller R.-W."/>
            <person name="Bruemmer F."/>
            <person name="Labrenz M."/>
            <person name="Spormann A.M."/>
            <person name="Op Den Camp H."/>
            <person name="Overmann J."/>
            <person name="Amann R."/>
            <person name="Jetten M.S.M."/>
            <person name="Mascher T."/>
            <person name="Medema M.H."/>
            <person name="Devos D.P."/>
            <person name="Kaster A.-K."/>
            <person name="Ovreas L."/>
            <person name="Rohde M."/>
            <person name="Galperin M.Y."/>
            <person name="Jogler C."/>
        </authorList>
    </citation>
    <scope>NUCLEOTIDE SEQUENCE [LARGE SCALE GENOMIC DNA]</scope>
    <source>
        <strain evidence="17 18">KOR42</strain>
    </source>
</reference>
<dbReference type="FunFam" id="3.20.20.70:FF:000014">
    <property type="entry name" value="Probable dual-specificity RNA methyltransferase RlmN"/>
    <property type="match status" value="1"/>
</dbReference>
<comment type="similarity">
    <text evidence="2 14">Belongs to the radical SAM superfamily. RlmN family.</text>
</comment>
<feature type="binding site" evidence="14">
    <location>
        <begin position="161"/>
        <end position="162"/>
    </location>
    <ligand>
        <name>S-adenosyl-L-methionine</name>
        <dbReference type="ChEBI" id="CHEBI:59789"/>
    </ligand>
</feature>
<dbReference type="NCBIfam" id="TIGR00048">
    <property type="entry name" value="rRNA_mod_RlmN"/>
    <property type="match status" value="1"/>
</dbReference>
<evidence type="ECO:0000313" key="18">
    <source>
        <dbReference type="Proteomes" id="UP000317243"/>
    </source>
</evidence>
<keyword evidence="10 14" id="KW-0479">Metal-binding</keyword>
<feature type="binding site" evidence="14">
    <location>
        <position position="193"/>
    </location>
    <ligand>
        <name>S-adenosyl-L-methionine</name>
        <dbReference type="ChEBI" id="CHEBI:59789"/>
    </ligand>
</feature>
<dbReference type="EC" id="2.1.1.192" evidence="14"/>
<dbReference type="SUPFAM" id="SSF102114">
    <property type="entry name" value="Radical SAM enzymes"/>
    <property type="match status" value="1"/>
</dbReference>
<dbReference type="GO" id="GO:0070475">
    <property type="term" value="P:rRNA base methylation"/>
    <property type="evidence" value="ECO:0007669"/>
    <property type="project" value="UniProtKB-UniRule"/>
</dbReference>
<dbReference type="PANTHER" id="PTHR30544">
    <property type="entry name" value="23S RRNA METHYLTRANSFERASE"/>
    <property type="match status" value="1"/>
</dbReference>
<keyword evidence="12 14" id="KW-0411">Iron-sulfur</keyword>
<name>A0A5C5WWJ2_9PLAN</name>
<keyword evidence="9 14" id="KW-0819">tRNA processing</keyword>
<dbReference type="PANTHER" id="PTHR30544:SF5">
    <property type="entry name" value="RADICAL SAM CORE DOMAIN-CONTAINING PROTEIN"/>
    <property type="match status" value="1"/>
</dbReference>
<dbReference type="GO" id="GO:0070040">
    <property type="term" value="F:rRNA (adenine(2503)-C2-)-methyltransferase activity"/>
    <property type="evidence" value="ECO:0007669"/>
    <property type="project" value="UniProtKB-UniRule"/>
</dbReference>
<dbReference type="GO" id="GO:0019843">
    <property type="term" value="F:rRNA binding"/>
    <property type="evidence" value="ECO:0007669"/>
    <property type="project" value="UniProtKB-UniRule"/>
</dbReference>
<feature type="compositionally biased region" description="Low complexity" evidence="15">
    <location>
        <begin position="352"/>
        <end position="362"/>
    </location>
</feature>
<accession>A0A5C5WWJ2</accession>
<dbReference type="OrthoDB" id="9793973at2"/>
<proteinExistence type="inferred from homology"/>
<keyword evidence="5 14" id="KW-0698">rRNA processing</keyword>
<comment type="catalytic activity">
    <reaction evidence="14">
        <text>adenosine(2503) in 23S rRNA + 2 reduced [2Fe-2S]-[ferredoxin] + 2 S-adenosyl-L-methionine = 2-methyladenosine(2503) in 23S rRNA + 5'-deoxyadenosine + L-methionine + 2 oxidized [2Fe-2S]-[ferredoxin] + S-adenosyl-L-homocysteine</text>
        <dbReference type="Rhea" id="RHEA:42916"/>
        <dbReference type="Rhea" id="RHEA-COMP:10000"/>
        <dbReference type="Rhea" id="RHEA-COMP:10001"/>
        <dbReference type="Rhea" id="RHEA-COMP:10152"/>
        <dbReference type="Rhea" id="RHEA-COMP:10282"/>
        <dbReference type="ChEBI" id="CHEBI:17319"/>
        <dbReference type="ChEBI" id="CHEBI:33737"/>
        <dbReference type="ChEBI" id="CHEBI:33738"/>
        <dbReference type="ChEBI" id="CHEBI:57844"/>
        <dbReference type="ChEBI" id="CHEBI:57856"/>
        <dbReference type="ChEBI" id="CHEBI:59789"/>
        <dbReference type="ChEBI" id="CHEBI:74411"/>
        <dbReference type="ChEBI" id="CHEBI:74497"/>
        <dbReference type="EC" id="2.1.1.192"/>
    </reaction>
</comment>
<feature type="active site" description="S-methylcysteine intermediate" evidence="14">
    <location>
        <position position="335"/>
    </location>
</feature>
<dbReference type="GO" id="GO:0046872">
    <property type="term" value="F:metal ion binding"/>
    <property type="evidence" value="ECO:0007669"/>
    <property type="project" value="UniProtKB-KW"/>
</dbReference>
<evidence type="ECO:0000256" key="4">
    <source>
        <dbReference type="ARBA" id="ARBA00022490"/>
    </source>
</evidence>
<dbReference type="SFLD" id="SFLDG01062">
    <property type="entry name" value="methyltransferase_(Class_A)"/>
    <property type="match status" value="1"/>
</dbReference>
<feature type="binding site" evidence="14">
    <location>
        <position position="116"/>
    </location>
    <ligand>
        <name>[4Fe-4S] cluster</name>
        <dbReference type="ChEBI" id="CHEBI:49883"/>
        <note>4Fe-4S-S-AdoMet</note>
    </ligand>
</feature>
<feature type="binding site" evidence="14">
    <location>
        <position position="292"/>
    </location>
    <ligand>
        <name>S-adenosyl-L-methionine</name>
        <dbReference type="ChEBI" id="CHEBI:59789"/>
    </ligand>
</feature>
<keyword evidence="7 14" id="KW-0808">Transferase</keyword>
<dbReference type="EMBL" id="SIHI01000005">
    <property type="protein sequence ID" value="TWT55324.1"/>
    <property type="molecule type" value="Genomic_DNA"/>
</dbReference>
<feature type="binding site" evidence="14">
    <location>
        <begin position="216"/>
        <end position="218"/>
    </location>
    <ligand>
        <name>S-adenosyl-L-methionine</name>
        <dbReference type="ChEBI" id="CHEBI:59789"/>
    </ligand>
</feature>
<dbReference type="InterPro" id="IPR058240">
    <property type="entry name" value="rSAM_sf"/>
</dbReference>
<dbReference type="SFLD" id="SFLDF00275">
    <property type="entry name" value="adenosine_C2_methyltransferase"/>
    <property type="match status" value="1"/>
</dbReference>
<dbReference type="GO" id="GO:0000049">
    <property type="term" value="F:tRNA binding"/>
    <property type="evidence" value="ECO:0007669"/>
    <property type="project" value="UniProtKB-UniRule"/>
</dbReference>
<dbReference type="InterPro" id="IPR004383">
    <property type="entry name" value="rRNA_lsu_MTrfase_RlmN/Cfr"/>
</dbReference>
<comment type="catalytic activity">
    <reaction evidence="14">
        <text>adenosine(37) in tRNA + 2 reduced [2Fe-2S]-[ferredoxin] + 2 S-adenosyl-L-methionine = 2-methyladenosine(37) in tRNA + 5'-deoxyadenosine + L-methionine + 2 oxidized [2Fe-2S]-[ferredoxin] + S-adenosyl-L-homocysteine</text>
        <dbReference type="Rhea" id="RHEA:43332"/>
        <dbReference type="Rhea" id="RHEA-COMP:10000"/>
        <dbReference type="Rhea" id="RHEA-COMP:10001"/>
        <dbReference type="Rhea" id="RHEA-COMP:10162"/>
        <dbReference type="Rhea" id="RHEA-COMP:10485"/>
        <dbReference type="ChEBI" id="CHEBI:17319"/>
        <dbReference type="ChEBI" id="CHEBI:33737"/>
        <dbReference type="ChEBI" id="CHEBI:33738"/>
        <dbReference type="ChEBI" id="CHEBI:57844"/>
        <dbReference type="ChEBI" id="CHEBI:57856"/>
        <dbReference type="ChEBI" id="CHEBI:59789"/>
        <dbReference type="ChEBI" id="CHEBI:74411"/>
        <dbReference type="ChEBI" id="CHEBI:74497"/>
        <dbReference type="EC" id="2.1.1.192"/>
    </reaction>
</comment>
<feature type="active site" description="Proton acceptor" evidence="14">
    <location>
        <position position="92"/>
    </location>
</feature>
<dbReference type="GO" id="GO:0002935">
    <property type="term" value="F:tRNA (adenine(37)-C2)-methyltransferase activity"/>
    <property type="evidence" value="ECO:0007669"/>
    <property type="project" value="UniProtKB-UniRule"/>
</dbReference>
<organism evidence="17 18">
    <name type="scientific">Thalassoglobus neptunius</name>
    <dbReference type="NCBI Taxonomy" id="1938619"/>
    <lineage>
        <taxon>Bacteria</taxon>
        <taxon>Pseudomonadati</taxon>
        <taxon>Planctomycetota</taxon>
        <taxon>Planctomycetia</taxon>
        <taxon>Planctomycetales</taxon>
        <taxon>Planctomycetaceae</taxon>
        <taxon>Thalassoglobus</taxon>
    </lineage>
</organism>
<dbReference type="AlphaFoldDB" id="A0A5C5WWJ2"/>
<dbReference type="PIRSF" id="PIRSF006004">
    <property type="entry name" value="CHP00048"/>
    <property type="match status" value="1"/>
</dbReference>
<comment type="caution">
    <text evidence="14">Lacks conserved residue(s) required for the propagation of feature annotation.</text>
</comment>
<evidence type="ECO:0000256" key="5">
    <source>
        <dbReference type="ARBA" id="ARBA00022552"/>
    </source>
</evidence>
<keyword evidence="3 14" id="KW-0004">4Fe-4S</keyword>
<comment type="miscellaneous">
    <text evidence="14">Reaction proceeds by a ping-pong mechanism involving intermediate methylation of a conserved cysteine residue.</text>
</comment>
<evidence type="ECO:0000256" key="8">
    <source>
        <dbReference type="ARBA" id="ARBA00022691"/>
    </source>
</evidence>
<evidence type="ECO:0000256" key="10">
    <source>
        <dbReference type="ARBA" id="ARBA00022723"/>
    </source>
</evidence>
<evidence type="ECO:0000256" key="11">
    <source>
        <dbReference type="ARBA" id="ARBA00023004"/>
    </source>
</evidence>
<dbReference type="InterPro" id="IPR027492">
    <property type="entry name" value="RNA_MTrfase_RlmN"/>
</dbReference>
<dbReference type="Gene3D" id="3.20.20.70">
    <property type="entry name" value="Aldolase class I"/>
    <property type="match status" value="1"/>
</dbReference>
<keyword evidence="6 14" id="KW-0489">Methyltransferase</keyword>
<evidence type="ECO:0000256" key="12">
    <source>
        <dbReference type="ARBA" id="ARBA00023014"/>
    </source>
</evidence>
<evidence type="ECO:0000256" key="14">
    <source>
        <dbReference type="HAMAP-Rule" id="MF_01849"/>
    </source>
</evidence>
<comment type="caution">
    <text evidence="17">The sequence shown here is derived from an EMBL/GenBank/DDBJ whole genome shotgun (WGS) entry which is preliminary data.</text>
</comment>
<keyword evidence="18" id="KW-1185">Reference proteome</keyword>
<evidence type="ECO:0000256" key="1">
    <source>
        <dbReference type="ARBA" id="ARBA00004496"/>
    </source>
</evidence>
<dbReference type="Proteomes" id="UP000317243">
    <property type="component" value="Unassembled WGS sequence"/>
</dbReference>
<dbReference type="InterPro" id="IPR040072">
    <property type="entry name" value="Methyltransferase_A"/>
</dbReference>
<feature type="region of interest" description="Disordered" evidence="15">
    <location>
        <begin position="342"/>
        <end position="362"/>
    </location>
</feature>
<dbReference type="CDD" id="cd01335">
    <property type="entry name" value="Radical_SAM"/>
    <property type="match status" value="1"/>
</dbReference>
<feature type="binding site" evidence="14">
    <location>
        <position position="112"/>
    </location>
    <ligand>
        <name>[4Fe-4S] cluster</name>
        <dbReference type="ChEBI" id="CHEBI:49883"/>
        <note>4Fe-4S-S-AdoMet</note>
    </ligand>
</feature>
<gene>
    <name evidence="14 17" type="primary">rlmN</name>
    <name evidence="17" type="ORF">KOR42_29520</name>
</gene>
<dbReference type="HAMAP" id="MF_01849">
    <property type="entry name" value="RNA_methyltr_RlmN"/>
    <property type="match status" value="1"/>
</dbReference>
<keyword evidence="4 14" id="KW-0963">Cytoplasm</keyword>
<keyword evidence="13 14" id="KW-1015">Disulfide bond</keyword>
<dbReference type="Pfam" id="PF04055">
    <property type="entry name" value="Radical_SAM"/>
    <property type="match status" value="1"/>
</dbReference>
<comment type="cofactor">
    <cofactor evidence="14">
        <name>[4Fe-4S] cluster</name>
        <dbReference type="ChEBI" id="CHEBI:49883"/>
    </cofactor>
    <text evidence="14">Binds 1 [4Fe-4S] cluster. The cluster is coordinated with 3 cysteines and an exchangeable S-adenosyl-L-methionine.</text>
</comment>